<dbReference type="PANTHER" id="PTHR11895">
    <property type="entry name" value="TRANSAMIDASE"/>
    <property type="match status" value="1"/>
</dbReference>
<evidence type="ECO:0000259" key="1">
    <source>
        <dbReference type="Pfam" id="PF01425"/>
    </source>
</evidence>
<comment type="caution">
    <text evidence="3">The sequence shown here is derived from an EMBL/GenBank/DDBJ whole genome shotgun (WGS) entry which is preliminary data.</text>
</comment>
<keyword evidence="3" id="KW-0378">Hydrolase</keyword>
<dbReference type="InterPro" id="IPR036928">
    <property type="entry name" value="AS_sf"/>
</dbReference>
<dbReference type="Pfam" id="PF01425">
    <property type="entry name" value="Amidase"/>
    <property type="match status" value="1"/>
</dbReference>
<dbReference type="GO" id="GO:0004039">
    <property type="term" value="F:allophanate hydrolase activity"/>
    <property type="evidence" value="ECO:0007669"/>
    <property type="project" value="UniProtKB-EC"/>
</dbReference>
<evidence type="ECO:0000259" key="2">
    <source>
        <dbReference type="Pfam" id="PF21986"/>
    </source>
</evidence>
<dbReference type="InterPro" id="IPR000120">
    <property type="entry name" value="Amidase"/>
</dbReference>
<dbReference type="RefSeq" id="WP_197069157.1">
    <property type="nucleotide sequence ID" value="NZ_JAIFPJ010000081.1"/>
</dbReference>
<dbReference type="EMBL" id="JAKIHV010000005">
    <property type="protein sequence ID" value="MDE9623524.1"/>
    <property type="molecule type" value="Genomic_DNA"/>
</dbReference>
<dbReference type="Pfam" id="PF21986">
    <property type="entry name" value="AH_C"/>
    <property type="match status" value="1"/>
</dbReference>
<dbReference type="InterPro" id="IPR023631">
    <property type="entry name" value="Amidase_dom"/>
</dbReference>
<evidence type="ECO:0000313" key="4">
    <source>
        <dbReference type="Proteomes" id="UP001147046"/>
    </source>
</evidence>
<dbReference type="NCBIfam" id="TIGR02713">
    <property type="entry name" value="allophanate_hyd"/>
    <property type="match status" value="1"/>
</dbReference>
<dbReference type="Gene3D" id="3.10.490.10">
    <property type="entry name" value="Gamma-glutamyl cyclotransferase-like"/>
    <property type="match status" value="1"/>
</dbReference>
<dbReference type="InterPro" id="IPR053844">
    <property type="entry name" value="AH_C"/>
</dbReference>
<feature type="domain" description="Allophanate hydrolase C-terminal" evidence="2">
    <location>
        <begin position="509"/>
        <end position="632"/>
    </location>
</feature>
<dbReference type="InterPro" id="IPR014085">
    <property type="entry name" value="Allophanate_hydrolase"/>
</dbReference>
<dbReference type="NCBIfam" id="NF006043">
    <property type="entry name" value="PRK08186.1"/>
    <property type="match status" value="1"/>
</dbReference>
<name>A0A9X4GI39_9ENTR</name>
<feature type="domain" description="Amidase" evidence="1">
    <location>
        <begin position="69"/>
        <end position="483"/>
    </location>
</feature>
<reference evidence="3" key="1">
    <citation type="submission" date="2022-01" db="EMBL/GenBank/DDBJ databases">
        <title>Genetic Characterization of Carbapenem-resistant Citrobacter spp. from China: a multicenter study.</title>
        <authorList>
            <person name="Ye L."/>
        </authorList>
    </citation>
    <scope>NUCLEOTIDE SEQUENCE</scope>
    <source>
        <strain evidence="3">IR5464</strain>
    </source>
</reference>
<sequence length="634" mass="69088">MWYTPKQCEKKRAKYQQSPFLDYNVGYNCNMNLTITHSLMTSTVLEQQAPLNLASFKHAYAYCSDPKDVLREIYHRIDIAGTHPVWISLLPLNVALDMLEQAMARKARGEELPLFGIPFGVKDNIDVFGLPTTAGCPEFSYMPQSHAFVVEQLIAAGAIPIGKTNLDQFATGLNGTRSPYGIPTCVFDERYISGGSSSGSAVAVGSGFVPFSLGTDTAGSGRVPAAFNNLVGIKPTKGTISTRGLVPAARSLDCISIFAHSVDDALTVARIASAYDAADSFSRQVQSSTWTERKWPARFTFGVPSASQLKFFDDMQAEGLFEEAIRKLEKMGGQCVRFDYTPFQETAELLYSGPWVAERLAAIQSFTDEHPGAIHPVVRDIILSAQDMSAADAFRGSYRLSELNRRTQALWQQIDVMLLPTAPTIYTVEDMLTDPVCLNSNLGFYTNFVNLMDLSAIAVPAGFRPDGLPFGITFIGQAFEDGTIASLGKAFMARDREESPWEALQESAIRIAVVGAHLSGQPLNHQLTGRGGTLHATTKTSAGYALYAINDSNPPKPGLLRDRNAAGYIEVEIWELSATAFGYFVAEIPPPLGIGTLTLEDGSQAKGFVCEPYAIEHATDITHYGGWRAYLADQ</sequence>
<evidence type="ECO:0000313" key="3">
    <source>
        <dbReference type="EMBL" id="MDE9623524.1"/>
    </source>
</evidence>
<dbReference type="AlphaFoldDB" id="A0A9X4GI39"/>
<dbReference type="EC" id="3.5.1.54" evidence="3"/>
<dbReference type="Gene3D" id="1.20.58.1700">
    <property type="match status" value="1"/>
</dbReference>
<dbReference type="PANTHER" id="PTHR11895:SF169">
    <property type="entry name" value="GLUTAMYL-TRNA(GLN) AMIDOTRANSFERASE"/>
    <property type="match status" value="1"/>
</dbReference>
<protein>
    <submittedName>
        <fullName evidence="3">Allophanate hydrolase</fullName>
        <ecNumber evidence="3">3.5.1.54</ecNumber>
    </submittedName>
</protein>
<dbReference type="SUPFAM" id="SSF75304">
    <property type="entry name" value="Amidase signature (AS) enzymes"/>
    <property type="match status" value="1"/>
</dbReference>
<accession>A0A9X4GI39</accession>
<gene>
    <name evidence="3" type="primary">atzF</name>
    <name evidence="3" type="ORF">L2102_09305</name>
</gene>
<dbReference type="Gene3D" id="3.90.1300.10">
    <property type="entry name" value="Amidase signature (AS) domain"/>
    <property type="match status" value="1"/>
</dbReference>
<proteinExistence type="predicted"/>
<dbReference type="Proteomes" id="UP001147046">
    <property type="component" value="Unassembled WGS sequence"/>
</dbReference>
<organism evidence="3 4">
    <name type="scientific">Citrobacter portucalensis</name>
    <dbReference type="NCBI Taxonomy" id="1639133"/>
    <lineage>
        <taxon>Bacteria</taxon>
        <taxon>Pseudomonadati</taxon>
        <taxon>Pseudomonadota</taxon>
        <taxon>Gammaproteobacteria</taxon>
        <taxon>Enterobacterales</taxon>
        <taxon>Enterobacteriaceae</taxon>
        <taxon>Citrobacter</taxon>
        <taxon>Citrobacter freundii complex</taxon>
    </lineage>
</organism>